<dbReference type="GO" id="GO:0016887">
    <property type="term" value="F:ATP hydrolysis activity"/>
    <property type="evidence" value="ECO:0007669"/>
    <property type="project" value="InterPro"/>
</dbReference>
<feature type="domain" description="ABC transporter" evidence="5">
    <location>
        <begin position="2"/>
        <end position="227"/>
    </location>
</feature>
<dbReference type="PANTHER" id="PTHR43335">
    <property type="entry name" value="ABC TRANSPORTER, ATP-BINDING PROTEIN"/>
    <property type="match status" value="1"/>
</dbReference>
<comment type="similarity">
    <text evidence="1">Belongs to the ABC transporter superfamily.</text>
</comment>
<keyword evidence="4" id="KW-0067">ATP-binding</keyword>
<evidence type="ECO:0000256" key="3">
    <source>
        <dbReference type="ARBA" id="ARBA00022741"/>
    </source>
</evidence>
<accession>A0A0V8GHF2</accession>
<name>A0A0V8GHF2_9BACL</name>
<dbReference type="Pfam" id="PF00005">
    <property type="entry name" value="ABC_tran"/>
    <property type="match status" value="1"/>
</dbReference>
<dbReference type="PROSITE" id="PS50893">
    <property type="entry name" value="ABC_TRANSPORTER_2"/>
    <property type="match status" value="1"/>
</dbReference>
<dbReference type="InterPro" id="IPR003439">
    <property type="entry name" value="ABC_transporter-like_ATP-bd"/>
</dbReference>
<dbReference type="InterPro" id="IPR017871">
    <property type="entry name" value="ABC_transporter-like_CS"/>
</dbReference>
<comment type="caution">
    <text evidence="6">The sequence shown here is derived from an EMBL/GenBank/DDBJ whole genome shotgun (WGS) entry which is preliminary data.</text>
</comment>
<dbReference type="PRINTS" id="PR00364">
    <property type="entry name" value="DISEASERSIST"/>
</dbReference>
<keyword evidence="2" id="KW-0813">Transport</keyword>
<sequence>MIQISHLQLSLQRRLILDDISFTIHEHECLGLIGPNGAGKTTLLKCLSGMIESDRGSITMSSRPIRQQQQSIGYLSQQTDFKSWMTCEQSLRFFGRLSGLDRATLNKRIPVVLHEVGLHDQQTEVIERLSGGMRQRLGIAQAILHEPTFLILDEPASALDPSGRHDINQLILRLKKRMTIIVSTHLLEDAKTCCDRFLVIKHGKLLGPLDNQRNVDQYRIQVETLTAAPSFSATRFPRVEIDRINPCCYQFSAQQPLDLSQLAITLIQQGWSISSIAYQPIGLEERFLDMVADV</sequence>
<evidence type="ECO:0000259" key="5">
    <source>
        <dbReference type="PROSITE" id="PS50893"/>
    </source>
</evidence>
<evidence type="ECO:0000313" key="7">
    <source>
        <dbReference type="Proteomes" id="UP000053797"/>
    </source>
</evidence>
<dbReference type="PANTHER" id="PTHR43335:SF11">
    <property type="entry name" value="ABC TRANSPORTER RELATED"/>
    <property type="match status" value="1"/>
</dbReference>
<dbReference type="GO" id="GO:0005524">
    <property type="term" value="F:ATP binding"/>
    <property type="evidence" value="ECO:0007669"/>
    <property type="project" value="UniProtKB-KW"/>
</dbReference>
<evidence type="ECO:0000256" key="4">
    <source>
        <dbReference type="ARBA" id="ARBA00022840"/>
    </source>
</evidence>
<evidence type="ECO:0000256" key="1">
    <source>
        <dbReference type="ARBA" id="ARBA00005417"/>
    </source>
</evidence>
<dbReference type="InterPro" id="IPR003593">
    <property type="entry name" value="AAA+_ATPase"/>
</dbReference>
<keyword evidence="3" id="KW-0547">Nucleotide-binding</keyword>
<evidence type="ECO:0000313" key="6">
    <source>
        <dbReference type="EMBL" id="KSU49585.1"/>
    </source>
</evidence>
<protein>
    <recommendedName>
        <fullName evidence="5">ABC transporter domain-containing protein</fullName>
    </recommendedName>
</protein>
<dbReference type="AlphaFoldDB" id="A0A0V8GHF2"/>
<evidence type="ECO:0000256" key="2">
    <source>
        <dbReference type="ARBA" id="ARBA00022448"/>
    </source>
</evidence>
<organism evidence="6 7">
    <name type="scientific">Exiguobacterium indicum</name>
    <dbReference type="NCBI Taxonomy" id="296995"/>
    <lineage>
        <taxon>Bacteria</taxon>
        <taxon>Bacillati</taxon>
        <taxon>Bacillota</taxon>
        <taxon>Bacilli</taxon>
        <taxon>Bacillales</taxon>
        <taxon>Bacillales Family XII. Incertae Sedis</taxon>
        <taxon>Exiguobacterium</taxon>
    </lineage>
</organism>
<dbReference type="SMART" id="SM00382">
    <property type="entry name" value="AAA"/>
    <property type="match status" value="1"/>
</dbReference>
<dbReference type="OrthoDB" id="9804819at2"/>
<dbReference type="SUPFAM" id="SSF52540">
    <property type="entry name" value="P-loop containing nucleoside triphosphate hydrolases"/>
    <property type="match status" value="1"/>
</dbReference>
<proteinExistence type="inferred from homology"/>
<dbReference type="RefSeq" id="WP_058265319.1">
    <property type="nucleotide sequence ID" value="NZ_FMYN01000002.1"/>
</dbReference>
<dbReference type="InterPro" id="IPR027417">
    <property type="entry name" value="P-loop_NTPase"/>
</dbReference>
<dbReference type="CDD" id="cd03230">
    <property type="entry name" value="ABC_DR_subfamily_A"/>
    <property type="match status" value="1"/>
</dbReference>
<gene>
    <name evidence="6" type="ORF">AS033_09495</name>
</gene>
<dbReference type="Proteomes" id="UP000053797">
    <property type="component" value="Unassembled WGS sequence"/>
</dbReference>
<dbReference type="PROSITE" id="PS00211">
    <property type="entry name" value="ABC_TRANSPORTER_1"/>
    <property type="match status" value="1"/>
</dbReference>
<dbReference type="Gene3D" id="3.40.50.300">
    <property type="entry name" value="P-loop containing nucleotide triphosphate hydrolases"/>
    <property type="match status" value="1"/>
</dbReference>
<reference evidence="6 7" key="1">
    <citation type="journal article" date="2015" name="Int. J. Syst. Evol. Microbiol.">
        <title>Exiguobacterium enclense sp. nov., isolated from sediment.</title>
        <authorList>
            <person name="Dastager S.G."/>
            <person name="Mawlankar R."/>
            <person name="Sonalkar V.V."/>
            <person name="Thorat M.N."/>
            <person name="Mual P."/>
            <person name="Verma A."/>
            <person name="Krishnamurthi S."/>
            <person name="Tang S.K."/>
            <person name="Li W.J."/>
        </authorList>
    </citation>
    <scope>NUCLEOTIDE SEQUENCE [LARGE SCALE GENOMIC DNA]</scope>
    <source>
        <strain evidence="6 7">NIO-1109</strain>
    </source>
</reference>
<dbReference type="EMBL" id="LNQL01000002">
    <property type="protein sequence ID" value="KSU49585.1"/>
    <property type="molecule type" value="Genomic_DNA"/>
</dbReference>